<evidence type="ECO:0000256" key="11">
    <source>
        <dbReference type="ARBA" id="ARBA00049244"/>
    </source>
</evidence>
<dbReference type="KEGG" id="vg:19738788"/>
<dbReference type="SUPFAM" id="SSF51294">
    <property type="entry name" value="Hedgehog/intein (Hint) domain"/>
    <property type="match status" value="1"/>
</dbReference>
<dbReference type="InterPro" id="IPR043502">
    <property type="entry name" value="DNA/RNA_pol_sf"/>
</dbReference>
<dbReference type="PRINTS" id="PR00106">
    <property type="entry name" value="DNAPOLB"/>
</dbReference>
<evidence type="ECO:0000256" key="3">
    <source>
        <dbReference type="ARBA" id="ARBA00015749"/>
    </source>
</evidence>
<dbReference type="NCBIfam" id="TIGR01443">
    <property type="entry name" value="intein_Cterm"/>
    <property type="match status" value="1"/>
</dbReference>
<dbReference type="InterPro" id="IPR004042">
    <property type="entry name" value="Intein_endonuc_central"/>
</dbReference>
<keyword evidence="12" id="KW-0175">Coiled coil</keyword>
<keyword evidence="10" id="KW-0238">DNA-binding</keyword>
<evidence type="ECO:0000256" key="9">
    <source>
        <dbReference type="ARBA" id="ARBA00023109"/>
    </source>
</evidence>
<evidence type="ECO:0000313" key="14">
    <source>
        <dbReference type="EMBL" id="CCV02373.1"/>
    </source>
</evidence>
<organism evidence="14 15">
    <name type="scientific">Armadillidium vulgare iridescent virus</name>
    <dbReference type="NCBI Taxonomy" id="72201"/>
    <lineage>
        <taxon>Viruses</taxon>
        <taxon>Varidnaviria</taxon>
        <taxon>Bamfordvirae</taxon>
        <taxon>Nucleocytoviricota</taxon>
        <taxon>Megaviricetes</taxon>
        <taxon>Pimascovirales</taxon>
        <taxon>Pimascovirales incertae sedis</taxon>
        <taxon>Iridoviridae</taxon>
        <taxon>Betairidovirinae</taxon>
        <taxon>Iridovirus</taxon>
        <taxon>Iridovirus armadillidium1</taxon>
        <taxon>Invertebrate iridescent virus 31</taxon>
    </lineage>
</organism>
<evidence type="ECO:0000256" key="4">
    <source>
        <dbReference type="ARBA" id="ARBA00022679"/>
    </source>
</evidence>
<dbReference type="GO" id="GO:0039693">
    <property type="term" value="P:viral DNA genome replication"/>
    <property type="evidence" value="ECO:0007669"/>
    <property type="project" value="UniProtKB-KW"/>
</dbReference>
<dbReference type="InterPro" id="IPR036844">
    <property type="entry name" value="Hint_dom_sf"/>
</dbReference>
<dbReference type="InterPro" id="IPR023211">
    <property type="entry name" value="DNA_pol_palm_dom_sf"/>
</dbReference>
<dbReference type="SUPFAM" id="SSF55608">
    <property type="entry name" value="Homing endonucleases"/>
    <property type="match status" value="1"/>
</dbReference>
<dbReference type="Gene3D" id="2.170.16.10">
    <property type="entry name" value="Hedgehog/Intein (Hint) domain"/>
    <property type="match status" value="1"/>
</dbReference>
<dbReference type="Gene3D" id="1.10.132.60">
    <property type="entry name" value="DNA polymerase family B, C-terminal domain"/>
    <property type="match status" value="1"/>
</dbReference>
<evidence type="ECO:0000256" key="1">
    <source>
        <dbReference type="ARBA" id="ARBA00005755"/>
    </source>
</evidence>
<evidence type="ECO:0000256" key="6">
    <source>
        <dbReference type="ARBA" id="ARBA00022813"/>
    </source>
</evidence>
<dbReference type="GeneID" id="19738788"/>
<dbReference type="EMBL" id="HF920637">
    <property type="protein sequence ID" value="CCV02373.1"/>
    <property type="molecule type" value="Genomic_DNA"/>
</dbReference>
<dbReference type="SUPFAM" id="SSF56672">
    <property type="entry name" value="DNA/RNA polymerases"/>
    <property type="match status" value="2"/>
</dbReference>
<dbReference type="Proteomes" id="UP000114278">
    <property type="component" value="Segment"/>
</dbReference>
<dbReference type="PANTHER" id="PTHR10322:SF23">
    <property type="entry name" value="DNA POLYMERASE DELTA CATALYTIC SUBUNIT"/>
    <property type="match status" value="1"/>
</dbReference>
<keyword evidence="15" id="KW-1185">Reference proteome</keyword>
<proteinExistence type="inferred from homology"/>
<name>A0A068QKL8_9VIRU</name>
<evidence type="ECO:0000259" key="13">
    <source>
        <dbReference type="PROSITE" id="PS50819"/>
    </source>
</evidence>
<dbReference type="Gene3D" id="3.30.342.10">
    <property type="entry name" value="DNA Polymerase, chain B, domain 1"/>
    <property type="match status" value="1"/>
</dbReference>
<dbReference type="GO" id="GO:0006261">
    <property type="term" value="P:DNA-templated DNA replication"/>
    <property type="evidence" value="ECO:0007669"/>
    <property type="project" value="TreeGrafter"/>
</dbReference>
<dbReference type="SUPFAM" id="SSF53098">
    <property type="entry name" value="Ribonuclease H-like"/>
    <property type="match status" value="1"/>
</dbReference>
<keyword evidence="9" id="KW-1194">Viral DNA replication</keyword>
<sequence>MQKTIFVYSWHQIEDASTSGEFKKWTDPEHIRVYGIDENGKSICVTIDDFRPFVHIELPNHIQWLENGNIPKVQKISNYLRTLLGSNAPIKQGTSFKYKYKLYGAHYDRNENGFYRKKFPYLVCKFANRKQIALLNSKLKNKVDVPGFGLIDLKVRETNISPILQLCVEKNLPSSGWLEIQGEFREEDEKVTDCDEEYLVHSIEKDSLRPSDRQCPIKAKIMAWDIESFSVDGSFPDPNIPGNVVFQISCVFGTMGSIKERKSKYLLTLGEPDFSNFDVEEVKEILVRTFKDEVSLLEGFAKLIKEEKPHLITGWNIFNFDIGYLLQRAKLNRCLPNFLLQGFPKDILGKEKTVNWTSKAYGTTDLKFIDSEGVLSIDLMDIVQKAYKLDAYNLNEVSKHFLNSKKDDLDHIEIFASYKIGMERNGCGFTKNAKLAMGKVGKYCVQDSVLVLDLFQHLQTWFSLTEMSKTCSTPIMDIHVRGQQVKFFNQLYKHCFEHEIVVDKEGYVVSDQERYRGAEVLDPEPGLKKNVVSVDFASLYPSLIQAYNLDYSTNVVDKTIPDELCHVMKWEDHVSCEHDPKIIRKKELTVKIDELKRKIKDEKDRGRKDKLKIDLASLTKERSNITKKLSKSVMCAKRSYRFLKEPRGVLPTIIKDLLDARKNTRAEIKIWQNKLKSAGGLEEQEIAKSMIQILDQRQNSYKVSANSMYGATGVRVGALPFMPIAMCTTYMGRKSILEVVEHMKDYGGTVVYGDTDCLCRTTPVLIRKDDSDVFFTTVDELSKNDWEYINPNKDISSPKENYEIWSDTGFTKIENVVRCKIDEPLKRVTTHVGSVICSDNHSLLTENLTGVTPNDVVIGDRLCVRELPLPQDTPQVPIYINRLTAERIQMYEIPEVSYLNVSAKMAFVWGLFFADGGAGIYKQSKSNCLSNFTWAINKADIALLERARELLEGETNNKFKILDTIESSKCYKLVFCHLDRKMVEEYIEMFYDKDKNKTIPHIILQAPFLIRQAFFMGYYAGDGSKKDPAICLSNKGQLGSAQLFYLMRSIGYNVSVNVREDKPHIYKLTGSTPECKQRKIPNAIKKITSFSNDGYIYDIQTENHHFAAGVGQLVVHNSNYVTFDGIVDRNVKVGTPEFTIEMKKLWAHAIYVAKEISKKFPEPITLEFENAIYFKFLILTKKRYMYYSCGEEGNVKMENNGLVPKMGKRGVLLSRRDNCKFMKKVYSEVIDKIFSSDEINSDDILNSVIDHSLSLYQRRIEFCGAVEKDKDVFLKDLIVTKSVGDYGGENPTFIPELGKNDRGETRWKIGAYIVNLITDEDKANMTEDQIKDWYLEQLPGQVQLQEKIKKRGHAKEEGQRLAYVVTDIGRSAKQSEKIESDKYFFTYSHILKLDYGYYIDRLVEPLDQVFQAVFHKEAGISSYRKHNGYSPNFIKNFPKLYTIFVKRGRGGLHSFTKDFHKVSAVLKPKLLKELQLLTKPELSFD</sequence>
<dbReference type="RefSeq" id="YP_009046615.1">
    <property type="nucleotide sequence ID" value="NC_024451.1"/>
</dbReference>
<keyword evidence="4" id="KW-0808">Transferase</keyword>
<evidence type="ECO:0000256" key="5">
    <source>
        <dbReference type="ARBA" id="ARBA00022695"/>
    </source>
</evidence>
<evidence type="ECO:0000256" key="8">
    <source>
        <dbReference type="ARBA" id="ARBA00023000"/>
    </source>
</evidence>
<dbReference type="InterPro" id="IPR003586">
    <property type="entry name" value="Hint_dom_C"/>
</dbReference>
<dbReference type="PROSITE" id="PS50819">
    <property type="entry name" value="INTEIN_ENDONUCLEASE"/>
    <property type="match status" value="1"/>
</dbReference>
<dbReference type="SMART" id="SM00305">
    <property type="entry name" value="HintC"/>
    <property type="match status" value="1"/>
</dbReference>
<dbReference type="InterPro" id="IPR006133">
    <property type="entry name" value="DNA-dir_DNA_pol_B_exonuc"/>
</dbReference>
<evidence type="ECO:0000256" key="10">
    <source>
        <dbReference type="ARBA" id="ARBA00023125"/>
    </source>
</evidence>
<dbReference type="Pfam" id="PF00136">
    <property type="entry name" value="DNA_pol_B"/>
    <property type="match status" value="2"/>
</dbReference>
<dbReference type="InterPro" id="IPR027434">
    <property type="entry name" value="Homing_endonucl"/>
</dbReference>
<evidence type="ECO:0000256" key="12">
    <source>
        <dbReference type="SAM" id="Coils"/>
    </source>
</evidence>
<dbReference type="InterPro" id="IPR030934">
    <property type="entry name" value="Intein_C"/>
</dbReference>
<dbReference type="InterPro" id="IPR042087">
    <property type="entry name" value="DNA_pol_B_thumb"/>
</dbReference>
<accession>A0A068QKL8</accession>
<dbReference type="EC" id="2.7.7.7" evidence="2"/>
<dbReference type="Gene3D" id="3.30.420.10">
    <property type="entry name" value="Ribonuclease H-like superfamily/Ribonuclease H"/>
    <property type="match status" value="1"/>
</dbReference>
<dbReference type="GO" id="GO:0003677">
    <property type="term" value="F:DNA binding"/>
    <property type="evidence" value="ECO:0007669"/>
    <property type="project" value="UniProtKB-KW"/>
</dbReference>
<dbReference type="InterPro" id="IPR012337">
    <property type="entry name" value="RNaseH-like_sf"/>
</dbReference>
<dbReference type="Gene3D" id="1.10.287.690">
    <property type="entry name" value="Helix hairpin bin"/>
    <property type="match status" value="1"/>
</dbReference>
<dbReference type="Gene3D" id="3.10.28.10">
    <property type="entry name" value="Homing endonucleases"/>
    <property type="match status" value="1"/>
</dbReference>
<evidence type="ECO:0000256" key="7">
    <source>
        <dbReference type="ARBA" id="ARBA00022932"/>
    </source>
</evidence>
<dbReference type="Gene3D" id="3.90.1600.10">
    <property type="entry name" value="Palm domain of DNA polymerase"/>
    <property type="match status" value="3"/>
</dbReference>
<dbReference type="InterPro" id="IPR006134">
    <property type="entry name" value="DNA-dir_DNA_pol_B_multi_dom"/>
</dbReference>
<reference evidence="14 15" key="1">
    <citation type="journal article" date="2014" name="J. Gen. Virol.">
        <title>Genome sequence of a crustacean iridovirus, IIV31, isolated from the pill bug, Armadillidium vulgare.</title>
        <authorList>
            <person name="Piegu B."/>
            <person name="Guizard S."/>
            <person name="Yeping T."/>
            <person name="Cruaud C."/>
            <person name="Asgari S."/>
            <person name="Bideshi D.K."/>
            <person name="Federici B.A."/>
            <person name="Bigot Y."/>
        </authorList>
    </citation>
    <scope>NUCLEOTIDE SEQUENCE [LARGE SCALE GENOMIC DNA]</scope>
</reference>
<keyword evidence="7" id="KW-0239">DNA-directed DNA polymerase</keyword>
<evidence type="ECO:0000313" key="15">
    <source>
        <dbReference type="Proteomes" id="UP000114278"/>
    </source>
</evidence>
<evidence type="ECO:0000256" key="2">
    <source>
        <dbReference type="ARBA" id="ARBA00012417"/>
    </source>
</evidence>
<feature type="domain" description="DOD-type homing endonuclease" evidence="13">
    <location>
        <begin position="908"/>
        <end position="1052"/>
    </location>
</feature>
<keyword evidence="9" id="KW-0235">DNA replication</keyword>
<comment type="catalytic activity">
    <reaction evidence="11">
        <text>DNA(n) + a 2'-deoxyribonucleoside 5'-triphosphate = DNA(n+1) + diphosphate</text>
        <dbReference type="Rhea" id="RHEA:22508"/>
        <dbReference type="Rhea" id="RHEA-COMP:17339"/>
        <dbReference type="Rhea" id="RHEA-COMP:17340"/>
        <dbReference type="ChEBI" id="CHEBI:33019"/>
        <dbReference type="ChEBI" id="CHEBI:61560"/>
        <dbReference type="ChEBI" id="CHEBI:173112"/>
        <dbReference type="EC" id="2.7.7.7"/>
    </reaction>
</comment>
<keyword evidence="5" id="KW-0548">Nucleotidyltransferase</keyword>
<keyword evidence="6" id="KW-0068">Autocatalytic cleavage</keyword>
<dbReference type="PANTHER" id="PTHR10322">
    <property type="entry name" value="DNA POLYMERASE CATALYTIC SUBUNIT"/>
    <property type="match status" value="1"/>
</dbReference>
<dbReference type="GO" id="GO:0004519">
    <property type="term" value="F:endonuclease activity"/>
    <property type="evidence" value="ECO:0007669"/>
    <property type="project" value="InterPro"/>
</dbReference>
<dbReference type="InterPro" id="IPR036397">
    <property type="entry name" value="RNaseH_sf"/>
</dbReference>
<dbReference type="PROSITE" id="PS50818">
    <property type="entry name" value="INTEIN_C_TER"/>
    <property type="match status" value="1"/>
</dbReference>
<comment type="similarity">
    <text evidence="1">Belongs to the DNA polymerase type-B family.</text>
</comment>
<dbReference type="InterPro" id="IPR050240">
    <property type="entry name" value="DNA_pol_type-B"/>
</dbReference>
<feature type="coiled-coil region" evidence="12">
    <location>
        <begin position="585"/>
        <end position="628"/>
    </location>
</feature>
<dbReference type="SMART" id="SM00486">
    <property type="entry name" value="POLBc"/>
    <property type="match status" value="1"/>
</dbReference>
<gene>
    <name evidence="14" type="primary">001R</name>
    <name evidence="14" type="ORF">IIV31_001R</name>
</gene>
<keyword evidence="8" id="KW-0651">Protein splicing</keyword>
<dbReference type="GO" id="GO:0000166">
    <property type="term" value="F:nucleotide binding"/>
    <property type="evidence" value="ECO:0007669"/>
    <property type="project" value="InterPro"/>
</dbReference>
<dbReference type="InterPro" id="IPR006172">
    <property type="entry name" value="DNA-dir_DNA_pol_B"/>
</dbReference>
<dbReference type="Pfam" id="PF03104">
    <property type="entry name" value="DNA_pol_B_exo1"/>
    <property type="match status" value="1"/>
</dbReference>
<dbReference type="GO" id="GO:0003887">
    <property type="term" value="F:DNA-directed DNA polymerase activity"/>
    <property type="evidence" value="ECO:0007669"/>
    <property type="project" value="UniProtKB-KW"/>
</dbReference>
<protein>
    <recommendedName>
        <fullName evidence="3">DNA polymerase</fullName>
        <ecNumber evidence="2">2.7.7.7</ecNumber>
    </recommendedName>
</protein>